<proteinExistence type="predicted"/>
<name>A0A9P4M2K7_9PEZI</name>
<organism evidence="1 2">
    <name type="scientific">Rhizodiscina lignyota</name>
    <dbReference type="NCBI Taxonomy" id="1504668"/>
    <lineage>
        <taxon>Eukaryota</taxon>
        <taxon>Fungi</taxon>
        <taxon>Dikarya</taxon>
        <taxon>Ascomycota</taxon>
        <taxon>Pezizomycotina</taxon>
        <taxon>Dothideomycetes</taxon>
        <taxon>Pleosporomycetidae</taxon>
        <taxon>Aulographales</taxon>
        <taxon>Rhizodiscinaceae</taxon>
        <taxon>Rhizodiscina</taxon>
    </lineage>
</organism>
<keyword evidence="2" id="KW-1185">Reference proteome</keyword>
<dbReference type="InterPro" id="IPR024222">
    <property type="entry name" value="Ten1_fungal"/>
</dbReference>
<evidence type="ECO:0000313" key="1">
    <source>
        <dbReference type="EMBL" id="KAF2092397.1"/>
    </source>
</evidence>
<dbReference type="GO" id="GO:0043047">
    <property type="term" value="F:single-stranded telomeric DNA binding"/>
    <property type="evidence" value="ECO:0007669"/>
    <property type="project" value="InterPro"/>
</dbReference>
<dbReference type="GO" id="GO:0016233">
    <property type="term" value="P:telomere capping"/>
    <property type="evidence" value="ECO:0007669"/>
    <property type="project" value="InterPro"/>
</dbReference>
<gene>
    <name evidence="1" type="ORF">NA57DRAFT_50421</name>
</gene>
<dbReference type="Proteomes" id="UP000799772">
    <property type="component" value="Unassembled WGS sequence"/>
</dbReference>
<accession>A0A9P4M2K7</accession>
<evidence type="ECO:0000313" key="2">
    <source>
        <dbReference type="Proteomes" id="UP000799772"/>
    </source>
</evidence>
<comment type="caution">
    <text evidence="1">The sequence shown here is derived from an EMBL/GenBank/DDBJ whole genome shotgun (WGS) entry which is preliminary data.</text>
</comment>
<protein>
    <recommendedName>
        <fullName evidence="3">CST complex subunit Ten1</fullName>
    </recommendedName>
</protein>
<dbReference type="AlphaFoldDB" id="A0A9P4M2K7"/>
<dbReference type="InterPro" id="IPR012340">
    <property type="entry name" value="NA-bd_OB-fold"/>
</dbReference>
<dbReference type="Gene3D" id="2.40.50.140">
    <property type="entry name" value="Nucleic acid-binding proteins"/>
    <property type="match status" value="1"/>
</dbReference>
<sequence>MSAAPIPSRLIFLSELPQCSPRDKVRFLGWHVIVDKYDVKSGTLSLSHTYPKDIPTPIMAFINVDHVLESVRSADLEVGAWINVVGYIIDSKEEKVLKKSRKSSRRQQGTLSIRVQAIMLWSAGMLNVDAYEKALQERLSISV</sequence>
<dbReference type="EMBL" id="ML978147">
    <property type="protein sequence ID" value="KAF2092397.1"/>
    <property type="molecule type" value="Genomic_DNA"/>
</dbReference>
<evidence type="ECO:0008006" key="3">
    <source>
        <dbReference type="Google" id="ProtNLM"/>
    </source>
</evidence>
<dbReference type="Pfam" id="PF12658">
    <property type="entry name" value="Ten1"/>
    <property type="match status" value="1"/>
</dbReference>
<reference evidence="1" key="1">
    <citation type="journal article" date="2020" name="Stud. Mycol.">
        <title>101 Dothideomycetes genomes: a test case for predicting lifestyles and emergence of pathogens.</title>
        <authorList>
            <person name="Haridas S."/>
            <person name="Albert R."/>
            <person name="Binder M."/>
            <person name="Bloem J."/>
            <person name="Labutti K."/>
            <person name="Salamov A."/>
            <person name="Andreopoulos B."/>
            <person name="Baker S."/>
            <person name="Barry K."/>
            <person name="Bills G."/>
            <person name="Bluhm B."/>
            <person name="Cannon C."/>
            <person name="Castanera R."/>
            <person name="Culley D."/>
            <person name="Daum C."/>
            <person name="Ezra D."/>
            <person name="Gonzalez J."/>
            <person name="Henrissat B."/>
            <person name="Kuo A."/>
            <person name="Liang C."/>
            <person name="Lipzen A."/>
            <person name="Lutzoni F."/>
            <person name="Magnuson J."/>
            <person name="Mondo S."/>
            <person name="Nolan M."/>
            <person name="Ohm R."/>
            <person name="Pangilinan J."/>
            <person name="Park H.-J."/>
            <person name="Ramirez L."/>
            <person name="Alfaro M."/>
            <person name="Sun H."/>
            <person name="Tritt A."/>
            <person name="Yoshinaga Y."/>
            <person name="Zwiers L.-H."/>
            <person name="Turgeon B."/>
            <person name="Goodwin S."/>
            <person name="Spatafora J."/>
            <person name="Crous P."/>
            <person name="Grigoriev I."/>
        </authorList>
    </citation>
    <scope>NUCLEOTIDE SEQUENCE</scope>
    <source>
        <strain evidence="1">CBS 133067</strain>
    </source>
</reference>
<dbReference type="OrthoDB" id="5275361at2759"/>
<dbReference type="GO" id="GO:1990879">
    <property type="term" value="C:CST complex"/>
    <property type="evidence" value="ECO:0007669"/>
    <property type="project" value="InterPro"/>
</dbReference>